<comment type="similarity">
    <text evidence="10">Belongs to the glycosyltransferase 28 family. MurG subfamily.</text>
</comment>
<dbReference type="CDD" id="cd03785">
    <property type="entry name" value="GT28_MurG"/>
    <property type="match status" value="1"/>
</dbReference>
<dbReference type="OrthoDB" id="9808936at2"/>
<comment type="caution">
    <text evidence="13">The sequence shown here is derived from an EMBL/GenBank/DDBJ whole genome shotgun (WGS) entry which is preliminary data.</text>
</comment>
<comment type="function">
    <text evidence="10">Cell wall formation. Catalyzes the transfer of a GlcNAc subunit on undecaprenyl-pyrophosphoryl-MurNAc-pentapeptide (lipid intermediate I) to form undecaprenyl-pyrophosphoryl-MurNAc-(pentapeptide)GlcNAc (lipid intermediate II).</text>
</comment>
<dbReference type="GO" id="GO:0071555">
    <property type="term" value="P:cell wall organization"/>
    <property type="evidence" value="ECO:0007669"/>
    <property type="project" value="UniProtKB-KW"/>
</dbReference>
<dbReference type="InterPro" id="IPR007235">
    <property type="entry name" value="Glyco_trans_28_C"/>
</dbReference>
<dbReference type="AlphaFoldDB" id="I4EDZ8"/>
<evidence type="ECO:0000256" key="7">
    <source>
        <dbReference type="ARBA" id="ARBA00023136"/>
    </source>
</evidence>
<evidence type="ECO:0000259" key="12">
    <source>
        <dbReference type="Pfam" id="PF04101"/>
    </source>
</evidence>
<feature type="domain" description="Glycosyltransferase family 28 N-terminal" evidence="11">
    <location>
        <begin position="8"/>
        <end position="145"/>
    </location>
</feature>
<evidence type="ECO:0000313" key="13">
    <source>
        <dbReference type="EMBL" id="CCF82910.1"/>
    </source>
</evidence>
<dbReference type="GO" id="GO:0005975">
    <property type="term" value="P:carbohydrate metabolic process"/>
    <property type="evidence" value="ECO:0007669"/>
    <property type="project" value="InterPro"/>
</dbReference>
<evidence type="ECO:0000259" key="11">
    <source>
        <dbReference type="Pfam" id="PF03033"/>
    </source>
</evidence>
<keyword evidence="1 10" id="KW-1003">Cell membrane</keyword>
<evidence type="ECO:0000256" key="1">
    <source>
        <dbReference type="ARBA" id="ARBA00022475"/>
    </source>
</evidence>
<dbReference type="HAMAP" id="MF_00033">
    <property type="entry name" value="MurG"/>
    <property type="match status" value="1"/>
</dbReference>
<comment type="subcellular location">
    <subcellularLocation>
        <location evidence="10">Cell membrane</location>
        <topology evidence="10">Peripheral membrane protein</topology>
        <orientation evidence="10">Cytoplasmic side</orientation>
    </subcellularLocation>
</comment>
<dbReference type="Pfam" id="PF03033">
    <property type="entry name" value="Glyco_transf_28"/>
    <property type="match status" value="1"/>
</dbReference>
<keyword evidence="5 10" id="KW-0133">Cell shape</keyword>
<dbReference type="NCBIfam" id="TIGR01133">
    <property type="entry name" value="murG"/>
    <property type="match status" value="1"/>
</dbReference>
<evidence type="ECO:0000256" key="2">
    <source>
        <dbReference type="ARBA" id="ARBA00022618"/>
    </source>
</evidence>
<name>I4EDZ8_9BACT</name>
<feature type="binding site" evidence="10">
    <location>
        <position position="171"/>
    </location>
    <ligand>
        <name>UDP-N-acetyl-alpha-D-glucosamine</name>
        <dbReference type="ChEBI" id="CHEBI:57705"/>
    </ligand>
</feature>
<keyword evidence="14" id="KW-1185">Reference proteome</keyword>
<proteinExistence type="inferred from homology"/>
<comment type="catalytic activity">
    <reaction evidence="10">
        <text>di-trans,octa-cis-undecaprenyl diphospho-N-acetyl-alpha-D-muramoyl-L-alanyl-D-glutamyl-meso-2,6-diaminopimeloyl-D-alanyl-D-alanine + UDP-N-acetyl-alpha-D-glucosamine = di-trans,octa-cis-undecaprenyl diphospho-[N-acetyl-alpha-D-glucosaminyl-(1-&gt;4)]-N-acetyl-alpha-D-muramoyl-L-alanyl-D-glutamyl-meso-2,6-diaminopimeloyl-D-alanyl-D-alanine + UDP + H(+)</text>
        <dbReference type="Rhea" id="RHEA:31227"/>
        <dbReference type="ChEBI" id="CHEBI:15378"/>
        <dbReference type="ChEBI" id="CHEBI:57705"/>
        <dbReference type="ChEBI" id="CHEBI:58223"/>
        <dbReference type="ChEBI" id="CHEBI:61387"/>
        <dbReference type="ChEBI" id="CHEBI:61388"/>
        <dbReference type="EC" id="2.4.1.227"/>
    </reaction>
</comment>
<keyword evidence="9 10" id="KW-0961">Cell wall biogenesis/degradation</keyword>
<evidence type="ECO:0000256" key="6">
    <source>
        <dbReference type="ARBA" id="ARBA00022984"/>
    </source>
</evidence>
<sequence>MSKPAIRIIIAGGGTGGHVQPAVATVQVLRQRLPVDLLWVGSHGGLERRAADAEGIPFLPITTGKLRRYFSIRTPLDAIRVPVGTLQAFWITRSFRPDVVFSTGGFVSVPGVIAARLAGVPSLSHEQTAIAGLATRINARFCDVIALSFESSAAALDGTRARTVVTGNPVRPEILKGNAAVAYARYGLSPDLPVIYITGGALGAHAINEAVRGMLPELLSITQVVHQCGPSAGNGDYPRLTTARAQLPPELQRRYAVAEFLGPELADVYAAAKLVIGRAGAGTVAELAALGKPSILIPLPGTGGDEQTRNAGMLATAGASLPLPQSELTPDRLGKEISRLLIDSDRLQTMASNARQQARADAAERLVDQLLKLAGWSESPVTVRS</sequence>
<dbReference type="UniPathway" id="UPA00219"/>
<dbReference type="PANTHER" id="PTHR21015:SF22">
    <property type="entry name" value="GLYCOSYLTRANSFERASE"/>
    <property type="match status" value="1"/>
</dbReference>
<evidence type="ECO:0000256" key="8">
    <source>
        <dbReference type="ARBA" id="ARBA00023306"/>
    </source>
</evidence>
<dbReference type="GO" id="GO:0009252">
    <property type="term" value="P:peptidoglycan biosynthetic process"/>
    <property type="evidence" value="ECO:0007669"/>
    <property type="project" value="UniProtKB-UniRule"/>
</dbReference>
<dbReference type="EMBL" id="CAGS01000075">
    <property type="protein sequence ID" value="CCF82910.1"/>
    <property type="molecule type" value="Genomic_DNA"/>
</dbReference>
<dbReference type="InterPro" id="IPR004276">
    <property type="entry name" value="GlycoTrans_28_N"/>
</dbReference>
<feature type="binding site" evidence="10">
    <location>
        <begin position="15"/>
        <end position="17"/>
    </location>
    <ligand>
        <name>UDP-N-acetyl-alpha-D-glucosamine</name>
        <dbReference type="ChEBI" id="CHEBI:57705"/>
    </ligand>
</feature>
<dbReference type="EC" id="2.4.1.227" evidence="10"/>
<dbReference type="PANTHER" id="PTHR21015">
    <property type="entry name" value="UDP-N-ACETYLGLUCOSAMINE--N-ACETYLMURAMYL-(PENTAPEPTIDE) PYROPHOSPHORYL-UNDECAPRENOL N-ACETYLGLUCOSAMINE TRANSFERASE 1"/>
    <property type="match status" value="1"/>
</dbReference>
<evidence type="ECO:0000256" key="9">
    <source>
        <dbReference type="ARBA" id="ARBA00023316"/>
    </source>
</evidence>
<dbReference type="Gene3D" id="3.40.50.2000">
    <property type="entry name" value="Glycogen Phosphorylase B"/>
    <property type="match status" value="2"/>
</dbReference>
<keyword evidence="3 10" id="KW-0328">Glycosyltransferase</keyword>
<evidence type="ECO:0000256" key="10">
    <source>
        <dbReference type="HAMAP-Rule" id="MF_00033"/>
    </source>
</evidence>
<keyword evidence="8 10" id="KW-0131">Cell cycle</keyword>
<dbReference type="RefSeq" id="WP_008475457.1">
    <property type="nucleotide sequence ID" value="NZ_CAGS01000075.1"/>
</dbReference>
<keyword evidence="6 10" id="KW-0573">Peptidoglycan synthesis</keyword>
<dbReference type="Proteomes" id="UP000004221">
    <property type="component" value="Unassembled WGS sequence"/>
</dbReference>
<keyword evidence="4 10" id="KW-0808">Transferase</keyword>
<comment type="pathway">
    <text evidence="10">Cell wall biogenesis; peptidoglycan biosynthesis.</text>
</comment>
<reference evidence="13 14" key="1">
    <citation type="journal article" date="2012" name="ISME J.">
        <title>Nitrification expanded: discovery, physiology and genomics of a nitrite-oxidizing bacterium from the phylum Chloroflexi.</title>
        <authorList>
            <person name="Sorokin D.Y."/>
            <person name="Lucker S."/>
            <person name="Vejmelkova D."/>
            <person name="Kostrikina N.A."/>
            <person name="Kleerebezem R."/>
            <person name="Rijpstra W.I."/>
            <person name="Damste J.S."/>
            <person name="Le Paslier D."/>
            <person name="Muyzer G."/>
            <person name="Wagner M."/>
            <person name="van Loosdrecht M.C."/>
            <person name="Daims H."/>
        </authorList>
    </citation>
    <scope>NUCLEOTIDE SEQUENCE [LARGE SCALE GENOMIC DNA]</scope>
    <source>
        <strain evidence="14">none</strain>
    </source>
</reference>
<dbReference type="SUPFAM" id="SSF53756">
    <property type="entry name" value="UDP-Glycosyltransferase/glycogen phosphorylase"/>
    <property type="match status" value="1"/>
</dbReference>
<gene>
    <name evidence="10" type="primary">murG</name>
    <name evidence="13" type="ORF">NITHO_1660003</name>
</gene>
<organism evidence="13 14">
    <name type="scientific">Nitrolancea hollandica Lb</name>
    <dbReference type="NCBI Taxonomy" id="1129897"/>
    <lineage>
        <taxon>Bacteria</taxon>
        <taxon>Pseudomonadati</taxon>
        <taxon>Thermomicrobiota</taxon>
        <taxon>Thermomicrobia</taxon>
        <taxon>Sphaerobacterales</taxon>
        <taxon>Sphaerobacterineae</taxon>
        <taxon>Sphaerobacteraceae</taxon>
        <taxon>Nitrolancea</taxon>
    </lineage>
</organism>
<dbReference type="GO" id="GO:0051301">
    <property type="term" value="P:cell division"/>
    <property type="evidence" value="ECO:0007669"/>
    <property type="project" value="UniProtKB-KW"/>
</dbReference>
<dbReference type="InterPro" id="IPR006009">
    <property type="entry name" value="GlcNAc_MurG"/>
</dbReference>
<evidence type="ECO:0000313" key="14">
    <source>
        <dbReference type="Proteomes" id="UP000004221"/>
    </source>
</evidence>
<keyword evidence="2 10" id="KW-0132">Cell division</keyword>
<feature type="domain" description="Glycosyl transferase family 28 C-terminal" evidence="12">
    <location>
        <begin position="194"/>
        <end position="366"/>
    </location>
</feature>
<dbReference type="Pfam" id="PF04101">
    <property type="entry name" value="Glyco_tran_28_C"/>
    <property type="match status" value="1"/>
</dbReference>
<dbReference type="GO" id="GO:0050511">
    <property type="term" value="F:undecaprenyldiphospho-muramoylpentapeptide beta-N-acetylglucosaminyltransferase activity"/>
    <property type="evidence" value="ECO:0007669"/>
    <property type="project" value="UniProtKB-UniRule"/>
</dbReference>
<comment type="caution">
    <text evidence="10">Lacks conserved residue(s) required for the propagation of feature annotation.</text>
</comment>
<dbReference type="GO" id="GO:0005886">
    <property type="term" value="C:plasma membrane"/>
    <property type="evidence" value="ECO:0007669"/>
    <property type="project" value="UniProtKB-SubCell"/>
</dbReference>
<dbReference type="GO" id="GO:0051991">
    <property type="term" value="F:UDP-N-acetyl-D-glucosamine:N-acetylmuramoyl-L-alanyl-D-glutamyl-meso-2,6-diaminopimelyl-D-alanyl-D-alanine-diphosphoundecaprenol 4-beta-N-acetylglucosaminlytransferase activity"/>
    <property type="evidence" value="ECO:0007669"/>
    <property type="project" value="RHEA"/>
</dbReference>
<accession>I4EDZ8</accession>
<feature type="binding site" evidence="10">
    <location>
        <position position="307"/>
    </location>
    <ligand>
        <name>UDP-N-acetyl-alpha-D-glucosamine</name>
        <dbReference type="ChEBI" id="CHEBI:57705"/>
    </ligand>
</feature>
<keyword evidence="7 10" id="KW-0472">Membrane</keyword>
<dbReference type="GO" id="GO:0008360">
    <property type="term" value="P:regulation of cell shape"/>
    <property type="evidence" value="ECO:0007669"/>
    <property type="project" value="UniProtKB-KW"/>
</dbReference>
<evidence type="ECO:0000256" key="3">
    <source>
        <dbReference type="ARBA" id="ARBA00022676"/>
    </source>
</evidence>
<evidence type="ECO:0000256" key="5">
    <source>
        <dbReference type="ARBA" id="ARBA00022960"/>
    </source>
</evidence>
<protein>
    <recommendedName>
        <fullName evidence="10">UDP-N-acetylglucosamine--N-acetylmuramyl-(pentapeptide) pyrophosphoryl-undecaprenol N-acetylglucosamine transferase</fullName>
        <ecNumber evidence="10">2.4.1.227</ecNumber>
    </recommendedName>
    <alternativeName>
        <fullName evidence="10">Undecaprenyl-PP-MurNAc-pentapeptide-UDPGlcNAc GlcNAc transferase</fullName>
    </alternativeName>
</protein>
<evidence type="ECO:0000256" key="4">
    <source>
        <dbReference type="ARBA" id="ARBA00022679"/>
    </source>
</evidence>